<dbReference type="EMBL" id="JACOAF010000027">
    <property type="protein sequence ID" value="MBC3540311.1"/>
    <property type="molecule type" value="Genomic_DNA"/>
</dbReference>
<dbReference type="InterPro" id="IPR025944">
    <property type="entry name" value="Sigma_54_int_dom_CS"/>
</dbReference>
<dbReference type="InterPro" id="IPR025662">
    <property type="entry name" value="Sigma_54_int_dom_ATP-bd_1"/>
</dbReference>
<dbReference type="InterPro" id="IPR003593">
    <property type="entry name" value="AAA+_ATPase"/>
</dbReference>
<keyword evidence="2" id="KW-0067">ATP-binding</keyword>
<dbReference type="Proteomes" id="UP000659698">
    <property type="component" value="Unassembled WGS sequence"/>
</dbReference>
<dbReference type="Gene3D" id="1.10.8.60">
    <property type="match status" value="1"/>
</dbReference>
<sequence length="443" mass="49740">MARILLIEDDVTFSMILEAFLKKQGFLVEVAHRLKDAQKALKSNSYQLLLADYRLPDGTGLELLQHRLPESNHPPVIMMTSIQDVATAVRAMRLGAFDYITKPVNPDELLMVVREALQQKDIPSAPSAPPTAFITGQSDVARRLHEMIHLVSPTDMSVLIQGESGTGKEYVARTIHENSKRAGAPFVAIDCGAISGEIANSELFGHVKGAFTGALQDKQGLFEAAQGGTLFLDEVGNLSYDIQMKLLRALQERVVQPLGSTHSVPVNVRVIAATNDDLENSVKNGNFREDLYHRLNEFKLRVPALRQRGDDLFLFVEHFIRQANTELTRHVTHLSPDVENIFRHYGWPGNLRELKNVVKRAVLLTPQEEIQKHALPDEMHLLLSQPQPTPAGPDLKALQEATERELILKTLHEVRFNKSKAARLLNIDRKTLYTKLEKYNLLE</sequence>
<dbReference type="SUPFAM" id="SSF52172">
    <property type="entry name" value="CheY-like"/>
    <property type="match status" value="1"/>
</dbReference>
<dbReference type="RefSeq" id="WP_186637782.1">
    <property type="nucleotide sequence ID" value="NZ_JACOAF010000027.1"/>
</dbReference>
<dbReference type="SMART" id="SM00382">
    <property type="entry name" value="AAA"/>
    <property type="match status" value="1"/>
</dbReference>
<proteinExistence type="predicted"/>
<feature type="domain" description="Sigma-54 factor interaction" evidence="7">
    <location>
        <begin position="134"/>
        <end position="363"/>
    </location>
</feature>
<evidence type="ECO:0000259" key="7">
    <source>
        <dbReference type="PROSITE" id="PS50045"/>
    </source>
</evidence>
<evidence type="ECO:0000256" key="1">
    <source>
        <dbReference type="ARBA" id="ARBA00022741"/>
    </source>
</evidence>
<dbReference type="InterPro" id="IPR002197">
    <property type="entry name" value="HTH_Fis"/>
</dbReference>
<dbReference type="PROSITE" id="PS00688">
    <property type="entry name" value="SIGMA54_INTERACT_3"/>
    <property type="match status" value="1"/>
</dbReference>
<accession>A0ABR6VT27</accession>
<dbReference type="InterPro" id="IPR025943">
    <property type="entry name" value="Sigma_54_int_dom_ATP-bd_2"/>
</dbReference>
<dbReference type="InterPro" id="IPR058031">
    <property type="entry name" value="AAA_lid_NorR"/>
</dbReference>
<keyword evidence="4" id="KW-0238">DNA-binding</keyword>
<dbReference type="Pfam" id="PF25601">
    <property type="entry name" value="AAA_lid_14"/>
    <property type="match status" value="1"/>
</dbReference>
<dbReference type="PANTHER" id="PTHR32071">
    <property type="entry name" value="TRANSCRIPTIONAL REGULATORY PROTEIN"/>
    <property type="match status" value="1"/>
</dbReference>
<dbReference type="InterPro" id="IPR027417">
    <property type="entry name" value="P-loop_NTPase"/>
</dbReference>
<dbReference type="CDD" id="cd00009">
    <property type="entry name" value="AAA"/>
    <property type="match status" value="1"/>
</dbReference>
<dbReference type="Gene3D" id="3.40.50.2300">
    <property type="match status" value="1"/>
</dbReference>
<dbReference type="InterPro" id="IPR009057">
    <property type="entry name" value="Homeodomain-like_sf"/>
</dbReference>
<evidence type="ECO:0000256" key="5">
    <source>
        <dbReference type="ARBA" id="ARBA00023163"/>
    </source>
</evidence>
<dbReference type="InterPro" id="IPR001789">
    <property type="entry name" value="Sig_transdc_resp-reg_receiver"/>
</dbReference>
<gene>
    <name evidence="9" type="ORF">H7U12_11525</name>
</gene>
<dbReference type="PROSITE" id="PS50110">
    <property type="entry name" value="RESPONSE_REGULATORY"/>
    <property type="match status" value="1"/>
</dbReference>
<name>A0ABR6VT27_9BACT</name>
<dbReference type="PANTHER" id="PTHR32071:SF81">
    <property type="entry name" value="PROPIONATE CATABOLISM OPERON REGULATORY PROTEIN"/>
    <property type="match status" value="1"/>
</dbReference>
<keyword evidence="6" id="KW-0597">Phosphoprotein</keyword>
<organism evidence="9 10">
    <name type="scientific">Rufibacter sediminis</name>
    <dbReference type="NCBI Taxonomy" id="2762756"/>
    <lineage>
        <taxon>Bacteria</taxon>
        <taxon>Pseudomonadati</taxon>
        <taxon>Bacteroidota</taxon>
        <taxon>Cytophagia</taxon>
        <taxon>Cytophagales</taxon>
        <taxon>Hymenobacteraceae</taxon>
        <taxon>Rufibacter</taxon>
    </lineage>
</organism>
<evidence type="ECO:0000256" key="6">
    <source>
        <dbReference type="PROSITE-ProRule" id="PRU00169"/>
    </source>
</evidence>
<reference evidence="9 10" key="1">
    <citation type="journal article" date="2019" name="Int. J. Syst. Evol. Microbiol.">
        <title>Rufibacter sediminis sp. nov., isolated from freshwater lake sediment.</title>
        <authorList>
            <person name="Qu J.H."/>
            <person name="Zhang L.J."/>
            <person name="Fu Y.H."/>
            <person name="Li H.F."/>
        </authorList>
    </citation>
    <scope>NUCLEOTIDE SEQUENCE [LARGE SCALE GENOMIC DNA]</scope>
    <source>
        <strain evidence="9 10">H-1</strain>
    </source>
</reference>
<dbReference type="PRINTS" id="PR01590">
    <property type="entry name" value="HTHFIS"/>
</dbReference>
<dbReference type="PROSITE" id="PS00676">
    <property type="entry name" value="SIGMA54_INTERACT_2"/>
    <property type="match status" value="1"/>
</dbReference>
<comment type="caution">
    <text evidence="9">The sequence shown here is derived from an EMBL/GenBank/DDBJ whole genome shotgun (WGS) entry which is preliminary data.</text>
</comment>
<dbReference type="InterPro" id="IPR011006">
    <property type="entry name" value="CheY-like_superfamily"/>
</dbReference>
<dbReference type="Pfam" id="PF00158">
    <property type="entry name" value="Sigma54_activat"/>
    <property type="match status" value="1"/>
</dbReference>
<feature type="modified residue" description="4-aspartylphosphate" evidence="6">
    <location>
        <position position="52"/>
    </location>
</feature>
<dbReference type="Pfam" id="PF02954">
    <property type="entry name" value="HTH_8"/>
    <property type="match status" value="1"/>
</dbReference>
<dbReference type="Gene3D" id="3.40.50.300">
    <property type="entry name" value="P-loop containing nucleotide triphosphate hydrolases"/>
    <property type="match status" value="1"/>
</dbReference>
<feature type="domain" description="Response regulatory" evidence="8">
    <location>
        <begin position="3"/>
        <end position="117"/>
    </location>
</feature>
<keyword evidence="5" id="KW-0804">Transcription</keyword>
<protein>
    <submittedName>
        <fullName evidence="9">Sigma-54-dependent Fis family transcriptional regulator</fullName>
    </submittedName>
</protein>
<dbReference type="SMART" id="SM00448">
    <property type="entry name" value="REC"/>
    <property type="match status" value="1"/>
</dbReference>
<dbReference type="Pfam" id="PF00072">
    <property type="entry name" value="Response_reg"/>
    <property type="match status" value="1"/>
</dbReference>
<keyword evidence="10" id="KW-1185">Reference proteome</keyword>
<dbReference type="SUPFAM" id="SSF46689">
    <property type="entry name" value="Homeodomain-like"/>
    <property type="match status" value="1"/>
</dbReference>
<dbReference type="InterPro" id="IPR002078">
    <property type="entry name" value="Sigma_54_int"/>
</dbReference>
<evidence type="ECO:0000256" key="4">
    <source>
        <dbReference type="ARBA" id="ARBA00023125"/>
    </source>
</evidence>
<dbReference type="Gene3D" id="1.10.10.60">
    <property type="entry name" value="Homeodomain-like"/>
    <property type="match status" value="1"/>
</dbReference>
<dbReference type="PROSITE" id="PS50045">
    <property type="entry name" value="SIGMA54_INTERACT_4"/>
    <property type="match status" value="1"/>
</dbReference>
<evidence type="ECO:0000313" key="9">
    <source>
        <dbReference type="EMBL" id="MBC3540311.1"/>
    </source>
</evidence>
<dbReference type="PROSITE" id="PS00675">
    <property type="entry name" value="SIGMA54_INTERACT_1"/>
    <property type="match status" value="1"/>
</dbReference>
<keyword evidence="1" id="KW-0547">Nucleotide-binding</keyword>
<keyword evidence="3" id="KW-0805">Transcription regulation</keyword>
<evidence type="ECO:0000313" key="10">
    <source>
        <dbReference type="Proteomes" id="UP000659698"/>
    </source>
</evidence>
<evidence type="ECO:0000256" key="3">
    <source>
        <dbReference type="ARBA" id="ARBA00023015"/>
    </source>
</evidence>
<evidence type="ECO:0000259" key="8">
    <source>
        <dbReference type="PROSITE" id="PS50110"/>
    </source>
</evidence>
<dbReference type="SUPFAM" id="SSF52540">
    <property type="entry name" value="P-loop containing nucleoside triphosphate hydrolases"/>
    <property type="match status" value="1"/>
</dbReference>
<evidence type="ECO:0000256" key="2">
    <source>
        <dbReference type="ARBA" id="ARBA00022840"/>
    </source>
</evidence>